<dbReference type="AlphaFoldDB" id="A0A0F9NIL6"/>
<name>A0A0F9NIL6_9ZZZZ</name>
<evidence type="ECO:0000313" key="1">
    <source>
        <dbReference type="EMBL" id="KKN19340.1"/>
    </source>
</evidence>
<dbReference type="EMBL" id="LAZR01003345">
    <property type="protein sequence ID" value="KKN19340.1"/>
    <property type="molecule type" value="Genomic_DNA"/>
</dbReference>
<reference evidence="1" key="1">
    <citation type="journal article" date="2015" name="Nature">
        <title>Complex archaea that bridge the gap between prokaryotes and eukaryotes.</title>
        <authorList>
            <person name="Spang A."/>
            <person name="Saw J.H."/>
            <person name="Jorgensen S.L."/>
            <person name="Zaremba-Niedzwiedzka K."/>
            <person name="Martijn J."/>
            <person name="Lind A.E."/>
            <person name="van Eijk R."/>
            <person name="Schleper C."/>
            <person name="Guy L."/>
            <person name="Ettema T.J."/>
        </authorList>
    </citation>
    <scope>NUCLEOTIDE SEQUENCE</scope>
</reference>
<comment type="caution">
    <text evidence="1">The sequence shown here is derived from an EMBL/GenBank/DDBJ whole genome shotgun (WGS) entry which is preliminary data.</text>
</comment>
<organism evidence="1">
    <name type="scientific">marine sediment metagenome</name>
    <dbReference type="NCBI Taxonomy" id="412755"/>
    <lineage>
        <taxon>unclassified sequences</taxon>
        <taxon>metagenomes</taxon>
        <taxon>ecological metagenomes</taxon>
    </lineage>
</organism>
<protein>
    <submittedName>
        <fullName evidence="1">Uncharacterized protein</fullName>
    </submittedName>
</protein>
<accession>A0A0F9NIL6</accession>
<sequence>MAKSKKRDQWEIEGDAHTLVEAELIKKDKGRFKDAVTQLTKENAARKEAIKP</sequence>
<proteinExistence type="predicted"/>
<gene>
    <name evidence="1" type="ORF">LCGC14_0946750</name>
</gene>